<feature type="binding site" evidence="5">
    <location>
        <position position="324"/>
    </location>
    <ligand>
        <name>substrate</name>
    </ligand>
</feature>
<keyword evidence="3" id="KW-0413">Isomerase</keyword>
<comment type="cofactor">
    <cofactor evidence="1 4">
        <name>pyridoxal 5'-phosphate</name>
        <dbReference type="ChEBI" id="CHEBI:597326"/>
    </cofactor>
</comment>
<dbReference type="NCBIfam" id="TIGR00492">
    <property type="entry name" value="alr"/>
    <property type="match status" value="1"/>
</dbReference>
<evidence type="ECO:0000256" key="3">
    <source>
        <dbReference type="ARBA" id="ARBA00023235"/>
    </source>
</evidence>
<evidence type="ECO:0000313" key="8">
    <source>
        <dbReference type="Proteomes" id="UP000178413"/>
    </source>
</evidence>
<dbReference type="EMBL" id="MHRM01000003">
    <property type="protein sequence ID" value="OHA24487.1"/>
    <property type="molecule type" value="Genomic_DNA"/>
</dbReference>
<feature type="modified residue" description="N6-(pyridoxal phosphate)lysine" evidence="4">
    <location>
        <position position="49"/>
    </location>
</feature>
<dbReference type="Pfam" id="PF00842">
    <property type="entry name" value="Ala_racemase_C"/>
    <property type="match status" value="1"/>
</dbReference>
<dbReference type="SUPFAM" id="SSF50621">
    <property type="entry name" value="Alanine racemase C-terminal domain-like"/>
    <property type="match status" value="1"/>
</dbReference>
<dbReference type="InterPro" id="IPR001608">
    <property type="entry name" value="Ala_racemase_N"/>
</dbReference>
<dbReference type="InterPro" id="IPR020622">
    <property type="entry name" value="Ala_racemase_pyridoxalP-BS"/>
</dbReference>
<dbReference type="GO" id="GO:0005829">
    <property type="term" value="C:cytosol"/>
    <property type="evidence" value="ECO:0007669"/>
    <property type="project" value="TreeGrafter"/>
</dbReference>
<evidence type="ECO:0000256" key="2">
    <source>
        <dbReference type="ARBA" id="ARBA00022898"/>
    </source>
</evidence>
<dbReference type="GO" id="GO:0030632">
    <property type="term" value="P:D-alanine biosynthetic process"/>
    <property type="evidence" value="ECO:0007669"/>
    <property type="project" value="TreeGrafter"/>
</dbReference>
<evidence type="ECO:0000256" key="5">
    <source>
        <dbReference type="PIRSR" id="PIRSR600821-52"/>
    </source>
</evidence>
<dbReference type="GO" id="GO:0008784">
    <property type="term" value="F:alanine racemase activity"/>
    <property type="evidence" value="ECO:0007669"/>
    <property type="project" value="InterPro"/>
</dbReference>
<dbReference type="SMART" id="SM01005">
    <property type="entry name" value="Ala_racemase_C"/>
    <property type="match status" value="1"/>
</dbReference>
<accession>A0A1G2MKT9</accession>
<feature type="binding site" evidence="5">
    <location>
        <position position="145"/>
    </location>
    <ligand>
        <name>substrate</name>
    </ligand>
</feature>
<dbReference type="STRING" id="1802308.A3D50_00280"/>
<dbReference type="GO" id="GO:0030170">
    <property type="term" value="F:pyridoxal phosphate binding"/>
    <property type="evidence" value="ECO:0007669"/>
    <property type="project" value="TreeGrafter"/>
</dbReference>
<evidence type="ECO:0000256" key="4">
    <source>
        <dbReference type="PIRSR" id="PIRSR600821-50"/>
    </source>
</evidence>
<reference evidence="7 8" key="1">
    <citation type="journal article" date="2016" name="Nat. Commun.">
        <title>Thousands of microbial genomes shed light on interconnected biogeochemical processes in an aquifer system.</title>
        <authorList>
            <person name="Anantharaman K."/>
            <person name="Brown C.T."/>
            <person name="Hug L.A."/>
            <person name="Sharon I."/>
            <person name="Castelle C.J."/>
            <person name="Probst A.J."/>
            <person name="Thomas B.C."/>
            <person name="Singh A."/>
            <person name="Wilkins M.J."/>
            <person name="Karaoz U."/>
            <person name="Brodie E.L."/>
            <person name="Williams K.H."/>
            <person name="Hubbard S.S."/>
            <person name="Banfield J.F."/>
        </authorList>
    </citation>
    <scope>NUCLEOTIDE SEQUENCE [LARGE SCALE GENOMIC DNA]</scope>
</reference>
<dbReference type="Gene3D" id="2.40.37.10">
    <property type="entry name" value="Lyase, Ornithine Decarboxylase, Chain A, domain 1"/>
    <property type="match status" value="1"/>
</dbReference>
<dbReference type="PROSITE" id="PS00395">
    <property type="entry name" value="ALANINE_RACEMASE"/>
    <property type="match status" value="1"/>
</dbReference>
<dbReference type="PRINTS" id="PR00992">
    <property type="entry name" value="ALARACEMASE"/>
</dbReference>
<comment type="caution">
    <text evidence="7">The sequence shown here is derived from an EMBL/GenBank/DDBJ whole genome shotgun (WGS) entry which is preliminary data.</text>
</comment>
<dbReference type="InterPro" id="IPR000821">
    <property type="entry name" value="Ala_racemase"/>
</dbReference>
<dbReference type="InterPro" id="IPR009006">
    <property type="entry name" value="Ala_racemase/Decarboxylase_C"/>
</dbReference>
<dbReference type="InterPro" id="IPR029066">
    <property type="entry name" value="PLP-binding_barrel"/>
</dbReference>
<sequence length="386" mass="43413">MKALVKKFWRKRSYHEPLIVMEISEERLLHNLRQFQNLAPNHTVAPVIKSNAYGHGLVEIATILEKEKDTPFLVIDSHFEMRALRSAGIKRPLLVIGYVQPEIISRSNIKNVSFTITTIETLYALGDIKNQKINIHLKIDIGMHRQGLNPEEIPESIKLIKNHHLLFLEGITSHLSDADNKDPDFTKQQIKRWNEIVKTFKETFPGMKYVHLSATHGHRFSALIDANVSRLGIGLYGLEDGQMFSPVLEQKPVMQMKTIITSVKTLLSGESIGYNNTFKVKQSIRIATIPCGYFEGIDQRLSNNGFVLVGPSRIPCMIIGKVSMNISTLDVSSVPNVKVGMNVVVISNNSIDPNSISSISKLCHTNTYGITVRFPAHLKRVVVDQN</sequence>
<organism evidence="7 8">
    <name type="scientific">Candidatus Taylorbacteria bacterium RIFCSPHIGHO2_02_FULL_44_12</name>
    <dbReference type="NCBI Taxonomy" id="1802308"/>
    <lineage>
        <taxon>Bacteria</taxon>
        <taxon>Candidatus Tayloriibacteriota</taxon>
    </lineage>
</organism>
<dbReference type="PANTHER" id="PTHR30511:SF0">
    <property type="entry name" value="ALANINE RACEMASE, CATABOLIC-RELATED"/>
    <property type="match status" value="1"/>
</dbReference>
<dbReference type="Gene3D" id="3.20.20.10">
    <property type="entry name" value="Alanine racemase"/>
    <property type="match status" value="1"/>
</dbReference>
<dbReference type="InterPro" id="IPR011079">
    <property type="entry name" value="Ala_racemase_C"/>
</dbReference>
<dbReference type="PANTHER" id="PTHR30511">
    <property type="entry name" value="ALANINE RACEMASE"/>
    <property type="match status" value="1"/>
</dbReference>
<keyword evidence="2 4" id="KW-0663">Pyridoxal phosphate</keyword>
<evidence type="ECO:0000256" key="1">
    <source>
        <dbReference type="ARBA" id="ARBA00001933"/>
    </source>
</evidence>
<proteinExistence type="predicted"/>
<dbReference type="Proteomes" id="UP000178413">
    <property type="component" value="Unassembled WGS sequence"/>
</dbReference>
<gene>
    <name evidence="7" type="ORF">A3D50_00280</name>
</gene>
<dbReference type="SUPFAM" id="SSF51419">
    <property type="entry name" value="PLP-binding barrel"/>
    <property type="match status" value="1"/>
</dbReference>
<name>A0A1G2MKT9_9BACT</name>
<dbReference type="Pfam" id="PF01168">
    <property type="entry name" value="Ala_racemase_N"/>
    <property type="match status" value="1"/>
</dbReference>
<dbReference type="AlphaFoldDB" id="A0A1G2MKT9"/>
<feature type="domain" description="Alanine racemase C-terminal" evidence="6">
    <location>
        <begin position="253"/>
        <end position="383"/>
    </location>
</feature>
<protein>
    <submittedName>
        <fullName evidence="7">Alanine racemase</fullName>
    </submittedName>
</protein>
<evidence type="ECO:0000313" key="7">
    <source>
        <dbReference type="EMBL" id="OHA24487.1"/>
    </source>
</evidence>
<dbReference type="CDD" id="cd00430">
    <property type="entry name" value="PLPDE_III_AR"/>
    <property type="match status" value="1"/>
</dbReference>
<evidence type="ECO:0000259" key="6">
    <source>
        <dbReference type="SMART" id="SM01005"/>
    </source>
</evidence>